<evidence type="ECO:0000313" key="5">
    <source>
        <dbReference type="Proteomes" id="UP000465031"/>
    </source>
</evidence>
<dbReference type="AlphaFoldDB" id="A0A162FYL4"/>
<organism evidence="2 4">
    <name type="scientific">Rathayibacter tanaceti</name>
    <dbReference type="NCBI Taxonomy" id="1671680"/>
    <lineage>
        <taxon>Bacteria</taxon>
        <taxon>Bacillati</taxon>
        <taxon>Actinomycetota</taxon>
        <taxon>Actinomycetes</taxon>
        <taxon>Micrococcales</taxon>
        <taxon>Microbacteriaceae</taxon>
        <taxon>Rathayibacter</taxon>
    </lineage>
</organism>
<keyword evidence="1" id="KW-0472">Membrane</keyword>
<keyword evidence="1" id="KW-1133">Transmembrane helix</keyword>
<evidence type="ECO:0000256" key="1">
    <source>
        <dbReference type="SAM" id="Phobius"/>
    </source>
</evidence>
<dbReference type="EMBL" id="CP047186">
    <property type="protein sequence ID" value="QHC55780.1"/>
    <property type="molecule type" value="Genomic_DNA"/>
</dbReference>
<name>A0A162FYL4_9MICO</name>
<evidence type="ECO:0000313" key="3">
    <source>
        <dbReference type="EMBL" id="QHC55780.1"/>
    </source>
</evidence>
<dbReference type="OrthoDB" id="9999979at2"/>
<reference evidence="2 4" key="1">
    <citation type="submission" date="2015-08" db="EMBL/GenBank/DDBJ databases">
        <title>Draft Genome Sequence of Rathayibacter sp. Strain VKM Ac-2596 Isolated from Leaf Gall Induced by Plant-Parasitic Nematodes.</title>
        <authorList>
            <person name="Vasilenko O.V."/>
            <person name="Starodumova I.P."/>
            <person name="Tarlachkov S.V."/>
            <person name="Dorofeeva L.V."/>
            <person name="Evtushenko L.I."/>
        </authorList>
    </citation>
    <scope>NUCLEOTIDE SEQUENCE [LARGE SCALE GENOMIC DNA]</scope>
    <source>
        <strain evidence="2 4">VKM Ac-2596</strain>
    </source>
</reference>
<feature type="transmembrane region" description="Helical" evidence="1">
    <location>
        <begin position="129"/>
        <end position="149"/>
    </location>
</feature>
<keyword evidence="4" id="KW-1185">Reference proteome</keyword>
<protein>
    <submittedName>
        <fullName evidence="2">Uncharacterized protein</fullName>
    </submittedName>
</protein>
<accession>A0A162FYL4</accession>
<dbReference type="KEGG" id="rte:GSU10_09170"/>
<reference evidence="3" key="3">
    <citation type="submission" date="2019-12" db="EMBL/GenBank/DDBJ databases">
        <title>Complete and Draft Genome Sequences of New Strains and Members of Some Known Species of the Genus Rathayibacter isolated from Plants.</title>
        <authorList>
            <person name="Tarlachkov S.V."/>
            <person name="Starodumova I.P."/>
            <person name="Dorofeeva L.V."/>
            <person name="Prisyazhnaya N.V."/>
            <person name="Leyn S.A."/>
            <person name="Zlamal J.E."/>
            <person name="Elane M.L."/>
            <person name="Osterman A.L."/>
            <person name="Nadler S.A."/>
            <person name="Subbotin S.A."/>
            <person name="Evtushenko L.I."/>
        </authorList>
    </citation>
    <scope>NUCLEOTIDE SEQUENCE</scope>
    <source>
        <strain evidence="3">VKM Ac-2761</strain>
    </source>
</reference>
<evidence type="ECO:0000313" key="4">
    <source>
        <dbReference type="Proteomes" id="UP000076717"/>
    </source>
</evidence>
<evidence type="ECO:0000313" key="2">
    <source>
        <dbReference type="EMBL" id="KZX21480.1"/>
    </source>
</evidence>
<feature type="transmembrane region" description="Helical" evidence="1">
    <location>
        <begin position="12"/>
        <end position="41"/>
    </location>
</feature>
<dbReference type="EMBL" id="LIIN01000037">
    <property type="protein sequence ID" value="KZX21480.1"/>
    <property type="molecule type" value="Genomic_DNA"/>
</dbReference>
<reference evidence="5" key="2">
    <citation type="submission" date="2019-12" db="EMBL/GenBank/DDBJ databases">
        <title>Complete and draft genome sequences of new strains and members of some known species of the genus Rathayibacter isolated from plants.</title>
        <authorList>
            <person name="Tarlachkov S.V."/>
            <person name="Starodumova I.P."/>
            <person name="Dorofeeva L.V."/>
            <person name="Prisyazhnaya N.V."/>
            <person name="Leyn S."/>
            <person name="Zlamal J."/>
            <person name="Elan M."/>
            <person name="Osterman A.L."/>
            <person name="Nadler S."/>
            <person name="Subbotin S.A."/>
            <person name="Evtushenko L.I."/>
        </authorList>
    </citation>
    <scope>NUCLEOTIDE SEQUENCE [LARGE SCALE GENOMIC DNA]</scope>
    <source>
        <strain evidence="5">VKM Ac-2761</strain>
    </source>
</reference>
<proteinExistence type="predicted"/>
<keyword evidence="1" id="KW-0812">Transmembrane</keyword>
<feature type="transmembrane region" description="Helical" evidence="1">
    <location>
        <begin position="84"/>
        <end position="109"/>
    </location>
</feature>
<dbReference type="Proteomes" id="UP000465031">
    <property type="component" value="Chromosome"/>
</dbReference>
<dbReference type="Proteomes" id="UP000076717">
    <property type="component" value="Unassembled WGS sequence"/>
</dbReference>
<gene>
    <name evidence="2" type="ORF">ACH61_01387</name>
    <name evidence="3" type="ORF">GSU10_09170</name>
</gene>
<sequence>MIEPSENAEPQVLRVLGWAAAVSLLPVGVTSALAGVGALVAPDFASLFLFFAAVGLIPGALVFVLPSAALGLRRSTSTQPLAPALLLLPAWLATLLVVSPSMALVVGLFDGRLSASSVLQAVAPGPAVLVAVLPTVFDLGLSVLLLALGRRRLHRSGERWHEERAPGWDE</sequence>
<dbReference type="RefSeq" id="WP_068210054.1">
    <property type="nucleotide sequence ID" value="NZ_CP047186.1"/>
</dbReference>
<dbReference type="PATRIC" id="fig|1671680.3.peg.1468"/>
<feature type="transmembrane region" description="Helical" evidence="1">
    <location>
        <begin position="47"/>
        <end position="72"/>
    </location>
</feature>